<feature type="transmembrane region" description="Helical" evidence="8">
    <location>
        <begin position="237"/>
        <end position="258"/>
    </location>
</feature>
<dbReference type="Pfam" id="PF01925">
    <property type="entry name" value="TauE"/>
    <property type="match status" value="1"/>
</dbReference>
<keyword evidence="3" id="KW-0813">Transport</keyword>
<comment type="caution">
    <text evidence="9">The sequence shown here is derived from an EMBL/GenBank/DDBJ whole genome shotgun (WGS) entry which is preliminary data.</text>
</comment>
<evidence type="ECO:0000256" key="3">
    <source>
        <dbReference type="ARBA" id="ARBA00022448"/>
    </source>
</evidence>
<reference evidence="9 10" key="1">
    <citation type="submission" date="2019-06" db="EMBL/GenBank/DDBJ databases">
        <title>Sequencing the genomes of 1000 actinobacteria strains.</title>
        <authorList>
            <person name="Klenk H.-P."/>
        </authorList>
    </citation>
    <scope>NUCLEOTIDE SEQUENCE [LARGE SCALE GENOMIC DNA]</scope>
    <source>
        <strain evidence="9 10">DSM 18031</strain>
    </source>
</reference>
<dbReference type="GO" id="GO:0005886">
    <property type="term" value="C:plasma membrane"/>
    <property type="evidence" value="ECO:0007669"/>
    <property type="project" value="UniProtKB-SubCell"/>
</dbReference>
<dbReference type="InterPro" id="IPR002781">
    <property type="entry name" value="TM_pro_TauE-like"/>
</dbReference>
<feature type="transmembrane region" description="Helical" evidence="8">
    <location>
        <begin position="106"/>
        <end position="122"/>
    </location>
</feature>
<evidence type="ECO:0000256" key="6">
    <source>
        <dbReference type="ARBA" id="ARBA00022989"/>
    </source>
</evidence>
<evidence type="ECO:0000256" key="5">
    <source>
        <dbReference type="ARBA" id="ARBA00022692"/>
    </source>
</evidence>
<accession>A0A543HSX3</accession>
<protein>
    <recommendedName>
        <fullName evidence="8">Probable membrane transporter protein</fullName>
    </recommendedName>
</protein>
<organism evidence="9 10">
    <name type="scientific">Klugiella xanthotipulae</name>
    <dbReference type="NCBI Taxonomy" id="244735"/>
    <lineage>
        <taxon>Bacteria</taxon>
        <taxon>Bacillati</taxon>
        <taxon>Actinomycetota</taxon>
        <taxon>Actinomycetes</taxon>
        <taxon>Micrococcales</taxon>
        <taxon>Microbacteriaceae</taxon>
        <taxon>Klugiella</taxon>
    </lineage>
</organism>
<dbReference type="OrthoDB" id="554695at2"/>
<evidence type="ECO:0000313" key="9">
    <source>
        <dbReference type="EMBL" id="TQM61432.1"/>
    </source>
</evidence>
<feature type="transmembrane region" description="Helical" evidence="8">
    <location>
        <begin position="51"/>
        <end position="70"/>
    </location>
</feature>
<evidence type="ECO:0000256" key="7">
    <source>
        <dbReference type="ARBA" id="ARBA00023136"/>
    </source>
</evidence>
<keyword evidence="10" id="KW-1185">Reference proteome</keyword>
<dbReference type="PANTHER" id="PTHR30269">
    <property type="entry name" value="TRANSMEMBRANE PROTEIN YFCA"/>
    <property type="match status" value="1"/>
</dbReference>
<keyword evidence="7 8" id="KW-0472">Membrane</keyword>
<evidence type="ECO:0000256" key="8">
    <source>
        <dbReference type="RuleBase" id="RU363041"/>
    </source>
</evidence>
<name>A0A543HSX3_9MICO</name>
<evidence type="ECO:0000256" key="2">
    <source>
        <dbReference type="ARBA" id="ARBA00009142"/>
    </source>
</evidence>
<evidence type="ECO:0000256" key="1">
    <source>
        <dbReference type="ARBA" id="ARBA00004651"/>
    </source>
</evidence>
<gene>
    <name evidence="9" type="ORF">FB466_2386</name>
</gene>
<keyword evidence="4 8" id="KW-1003">Cell membrane</keyword>
<dbReference type="Proteomes" id="UP000318331">
    <property type="component" value="Unassembled WGS sequence"/>
</dbReference>
<feature type="transmembrane region" description="Helical" evidence="8">
    <location>
        <begin position="82"/>
        <end position="100"/>
    </location>
</feature>
<sequence length="262" mass="27479">MMGVEGMEPWMLILILLVGLCAGWVDAVVGGGGLIQLPVLLLVPGLSPLQALATNKLGSVCGTAVSAATYYRRVRPDLKTALPAAVCACVGSYGGAAVASSIPPELFRPLIVLALVGVFVFTLRRPSMGEYERTREGHRRHYVIAALVGTVLGTYDGVFGPGTGSFLVIAFVGLLGYTFLQGSAIAKIINFFTNLGALAFFVPHGAVVWQLGLALGLTNCLGGYLGARMAVIRGSKFVRVFFLVVVSVLVVTLGYTVISDLT</sequence>
<dbReference type="AlphaFoldDB" id="A0A543HSX3"/>
<comment type="subcellular location">
    <subcellularLocation>
        <location evidence="1 8">Cell membrane</location>
        <topology evidence="1 8">Multi-pass membrane protein</topology>
    </subcellularLocation>
</comment>
<dbReference type="RefSeq" id="WP_141918543.1">
    <property type="nucleotide sequence ID" value="NZ_BAAAYS010000006.1"/>
</dbReference>
<dbReference type="EMBL" id="VFPN01000003">
    <property type="protein sequence ID" value="TQM61432.1"/>
    <property type="molecule type" value="Genomic_DNA"/>
</dbReference>
<feature type="transmembrane region" description="Helical" evidence="8">
    <location>
        <begin position="164"/>
        <end position="180"/>
    </location>
</feature>
<dbReference type="PANTHER" id="PTHR30269:SF0">
    <property type="entry name" value="MEMBRANE TRANSPORTER PROTEIN YFCA-RELATED"/>
    <property type="match status" value="1"/>
</dbReference>
<evidence type="ECO:0000256" key="4">
    <source>
        <dbReference type="ARBA" id="ARBA00022475"/>
    </source>
</evidence>
<dbReference type="InterPro" id="IPR052017">
    <property type="entry name" value="TSUP"/>
</dbReference>
<evidence type="ECO:0000313" key="10">
    <source>
        <dbReference type="Proteomes" id="UP000318331"/>
    </source>
</evidence>
<comment type="similarity">
    <text evidence="2 8">Belongs to the 4-toluene sulfonate uptake permease (TSUP) (TC 2.A.102) family.</text>
</comment>
<keyword evidence="5 8" id="KW-0812">Transmembrane</keyword>
<proteinExistence type="inferred from homology"/>
<keyword evidence="6 8" id="KW-1133">Transmembrane helix</keyword>